<sequence>MASSALEVLEKLKAAPVMDNPHLAKANGTFLQSGSATGGLTYYDLDLGAKLVYPVLTPLRNVIPRVSGRGGIQASWRAITAINASGMRVGVSESNRGGVQAVATHDYVASYKGIGIESTASFEAFYAAQGFDDIRALAAKTGLESLMLSEESMILGGNNSLPLGTPPIPTLTASSTGGSLAAQSWSVLVVPLSHDGMINASVTGGVQQLIQRTNADGSIDKFGGGAGYKSSNAIVTTTGTTSSIAATVTAVPGALGYAWFWGAPNLESLGAITSINSVSIIGAATGTLKATSLNNSTSATDNTDYSTNNLAFDGLLTQAMKQGSGAYYAIQPMGTPGIGTPLTSDAAGGIVEIDLALKSMWDNFRLSPDTIWVNSQEALNLSKKILAGSSSSAQRFVFNSEQGMLGGGIMVRTYLNRFSMQGASILDIKIHPNMPAGTLLMTTSQLPYPLSNVGNVMQIRTRQDYYQVEWPLRSRKYEYGVYADEVLQHYFPPSLAVITNIGNA</sequence>
<name>B2IFS5_BEII9</name>
<protein>
    <submittedName>
        <fullName evidence="1">Uncharacterized protein</fullName>
    </submittedName>
</protein>
<reference evidence="2" key="1">
    <citation type="submission" date="2008-03" db="EMBL/GenBank/DDBJ databases">
        <title>Complete sequence of chromosome of Beijerinckia indica subsp. indica ATCC 9039.</title>
        <authorList>
            <consortium name="US DOE Joint Genome Institute"/>
            <person name="Copeland A."/>
            <person name="Lucas S."/>
            <person name="Lapidus A."/>
            <person name="Glavina del Rio T."/>
            <person name="Dalin E."/>
            <person name="Tice H."/>
            <person name="Bruce D."/>
            <person name="Goodwin L."/>
            <person name="Pitluck S."/>
            <person name="LaButti K."/>
            <person name="Schmutz J."/>
            <person name="Larimer F."/>
            <person name="Land M."/>
            <person name="Hauser L."/>
            <person name="Kyrpides N."/>
            <person name="Mikhailova N."/>
            <person name="Dunfield P.F."/>
            <person name="Dedysh S.N."/>
            <person name="Liesack W."/>
            <person name="Saw J.H."/>
            <person name="Alam M."/>
            <person name="Chen Y."/>
            <person name="Murrell J.C."/>
            <person name="Richardson P."/>
        </authorList>
    </citation>
    <scope>NUCLEOTIDE SEQUENCE [LARGE SCALE GENOMIC DNA]</scope>
    <source>
        <strain evidence="2">ATCC 9039 / DSM 1715 / NCIMB 8712</strain>
    </source>
</reference>
<dbReference type="KEGG" id="bid:Bind_0636"/>
<dbReference type="eggNOG" id="ENOG502Z7HV">
    <property type="taxonomic scope" value="Bacteria"/>
</dbReference>
<dbReference type="RefSeq" id="WP_012383644.1">
    <property type="nucleotide sequence ID" value="NC_010581.1"/>
</dbReference>
<dbReference type="AlphaFoldDB" id="B2IFS5"/>
<dbReference type="EMBL" id="CP001016">
    <property type="protein sequence ID" value="ACB94286.1"/>
    <property type="molecule type" value="Genomic_DNA"/>
</dbReference>
<dbReference type="HOGENOM" id="CLU_540445_0_0_5"/>
<dbReference type="OrthoDB" id="3078543at2"/>
<accession>B2IFS5</accession>
<dbReference type="Proteomes" id="UP000001695">
    <property type="component" value="Chromosome"/>
</dbReference>
<gene>
    <name evidence="1" type="ordered locus">Bind_0636</name>
</gene>
<evidence type="ECO:0000313" key="1">
    <source>
        <dbReference type="EMBL" id="ACB94286.1"/>
    </source>
</evidence>
<keyword evidence="2" id="KW-1185">Reference proteome</keyword>
<evidence type="ECO:0000313" key="2">
    <source>
        <dbReference type="Proteomes" id="UP000001695"/>
    </source>
</evidence>
<proteinExistence type="predicted"/>
<organism evidence="1 2">
    <name type="scientific">Beijerinckia indica subsp. indica (strain ATCC 9039 / DSM 1715 / NCIMB 8712)</name>
    <dbReference type="NCBI Taxonomy" id="395963"/>
    <lineage>
        <taxon>Bacteria</taxon>
        <taxon>Pseudomonadati</taxon>
        <taxon>Pseudomonadota</taxon>
        <taxon>Alphaproteobacteria</taxon>
        <taxon>Hyphomicrobiales</taxon>
        <taxon>Beijerinckiaceae</taxon>
        <taxon>Beijerinckia</taxon>
    </lineage>
</organism>
<reference evidence="1 2" key="2">
    <citation type="journal article" date="2010" name="J. Bacteriol.">
        <title>Complete genome sequence of Beijerinckia indica subsp. indica.</title>
        <authorList>
            <person name="Tamas I."/>
            <person name="Dedysh S.N."/>
            <person name="Liesack W."/>
            <person name="Stott M.B."/>
            <person name="Alam M."/>
            <person name="Murrell J.C."/>
            <person name="Dunfield P.F."/>
        </authorList>
    </citation>
    <scope>NUCLEOTIDE SEQUENCE [LARGE SCALE GENOMIC DNA]</scope>
    <source>
        <strain evidence="2">ATCC 9039 / DSM 1715 / NCIMB 8712</strain>
    </source>
</reference>
<dbReference type="STRING" id="395963.Bind_0636"/>